<dbReference type="Proteomes" id="UP000275356">
    <property type="component" value="Unassembled WGS sequence"/>
</dbReference>
<dbReference type="CDD" id="cd03801">
    <property type="entry name" value="GT4_PimA-like"/>
    <property type="match status" value="1"/>
</dbReference>
<evidence type="ECO:0000313" key="7">
    <source>
        <dbReference type="Proteomes" id="UP000275356"/>
    </source>
</evidence>
<dbReference type="Pfam" id="PF00534">
    <property type="entry name" value="Glycos_transf_1"/>
    <property type="match status" value="1"/>
</dbReference>
<dbReference type="PANTHER" id="PTHR45947:SF3">
    <property type="entry name" value="SULFOQUINOVOSYL TRANSFERASE SQD2"/>
    <property type="match status" value="1"/>
</dbReference>
<feature type="domain" description="Glycosyltransferase subfamily 4-like N-terminal" evidence="5">
    <location>
        <begin position="28"/>
        <end position="199"/>
    </location>
</feature>
<accession>A0A3N2D0N1</accession>
<evidence type="ECO:0000256" key="1">
    <source>
        <dbReference type="ARBA" id="ARBA00021292"/>
    </source>
</evidence>
<keyword evidence="3" id="KW-0808">Transferase</keyword>
<dbReference type="EMBL" id="RKHQ01000002">
    <property type="protein sequence ID" value="ROR93340.1"/>
    <property type="molecule type" value="Genomic_DNA"/>
</dbReference>
<dbReference type="GO" id="GO:1901137">
    <property type="term" value="P:carbohydrate derivative biosynthetic process"/>
    <property type="evidence" value="ECO:0007669"/>
    <property type="project" value="UniProtKB-ARBA"/>
</dbReference>
<dbReference type="Gene3D" id="3.40.50.2000">
    <property type="entry name" value="Glycogen Phosphorylase B"/>
    <property type="match status" value="2"/>
</dbReference>
<evidence type="ECO:0000313" key="6">
    <source>
        <dbReference type="EMBL" id="ROR93340.1"/>
    </source>
</evidence>
<dbReference type="Pfam" id="PF13439">
    <property type="entry name" value="Glyco_transf_4"/>
    <property type="match status" value="1"/>
</dbReference>
<gene>
    <name evidence="6" type="ORF">EDD28_2752</name>
</gene>
<reference evidence="6 7" key="1">
    <citation type="submission" date="2018-11" db="EMBL/GenBank/DDBJ databases">
        <title>Sequencing the genomes of 1000 actinobacteria strains.</title>
        <authorList>
            <person name="Klenk H.-P."/>
        </authorList>
    </citation>
    <scope>NUCLEOTIDE SEQUENCE [LARGE SCALE GENOMIC DNA]</scope>
    <source>
        <strain evidence="6 7">DSM 13521</strain>
    </source>
</reference>
<dbReference type="GO" id="GO:0009250">
    <property type="term" value="P:glucan biosynthetic process"/>
    <property type="evidence" value="ECO:0007669"/>
    <property type="project" value="InterPro"/>
</dbReference>
<evidence type="ECO:0000259" key="4">
    <source>
        <dbReference type="Pfam" id="PF00534"/>
    </source>
</evidence>
<dbReference type="InterPro" id="IPR028098">
    <property type="entry name" value="Glyco_trans_4-like_N"/>
</dbReference>
<dbReference type="AlphaFoldDB" id="A0A3N2D0N1"/>
<dbReference type="InterPro" id="IPR011875">
    <property type="entry name" value="M1P_synthase"/>
</dbReference>
<dbReference type="GO" id="GO:0016757">
    <property type="term" value="F:glycosyltransferase activity"/>
    <property type="evidence" value="ECO:0007669"/>
    <property type="project" value="UniProtKB-KW"/>
</dbReference>
<keyword evidence="7" id="KW-1185">Reference proteome</keyword>
<evidence type="ECO:0000256" key="3">
    <source>
        <dbReference type="ARBA" id="ARBA00022679"/>
    </source>
</evidence>
<dbReference type="InterPro" id="IPR001296">
    <property type="entry name" value="Glyco_trans_1"/>
</dbReference>
<comment type="caution">
    <text evidence="6">The sequence shown here is derived from an EMBL/GenBank/DDBJ whole genome shotgun (WGS) entry which is preliminary data.</text>
</comment>
<dbReference type="PANTHER" id="PTHR45947">
    <property type="entry name" value="SULFOQUINOVOSYL TRANSFERASE SQD2"/>
    <property type="match status" value="1"/>
</dbReference>
<keyword evidence="2" id="KW-0328">Glycosyltransferase</keyword>
<dbReference type="InterPro" id="IPR050194">
    <property type="entry name" value="Glycosyltransferase_grp1"/>
</dbReference>
<name>A0A3N2D0N1_9MICO</name>
<dbReference type="NCBIfam" id="TIGR02149">
    <property type="entry name" value="glgA_Coryne"/>
    <property type="match status" value="1"/>
</dbReference>
<evidence type="ECO:0000259" key="5">
    <source>
        <dbReference type="Pfam" id="PF13439"/>
    </source>
</evidence>
<organism evidence="6 7">
    <name type="scientific">Salana multivorans</name>
    <dbReference type="NCBI Taxonomy" id="120377"/>
    <lineage>
        <taxon>Bacteria</taxon>
        <taxon>Bacillati</taxon>
        <taxon>Actinomycetota</taxon>
        <taxon>Actinomycetes</taxon>
        <taxon>Micrococcales</taxon>
        <taxon>Beutenbergiaceae</taxon>
        <taxon>Salana</taxon>
    </lineage>
</organism>
<sequence>MVGNDPIHWQDAAMRVDLLTREYPPYIYGGAGVHVAELAAVLARRIDVHVRCFDGPRPEAPEGEDLPRVTGYADLPELAEANATLRTLGVDLELAQGVEGADLVHSHTWYANMGGHLAHLLHGVPHVISAHSLEPLRPWKAEQLGGGYRVSSWVERTAYLAASGIIAVSAGMREDILRSYPEVDPEKVFVVHNGIDLERWSRPVAEDGDGRRITERARELAIARGIDPDRPAVVFVGRITRQKGLPYFLRAVRRLPADVQIVLCAGAPDTAEIKAEVEGLVAELSTERQGVVWIPDMLPREELVAVLAASTVFVCPSIYEPLGIVNLEAMAVGLPVVASATGGIPEVVDDGVTGLLVQLDQETDGTGTPLDPERFEADLAAALTELVTDPERAATMGIAARKRAEDHFSWEAIGERTLEVYETVLARANG</sequence>
<evidence type="ECO:0000256" key="2">
    <source>
        <dbReference type="ARBA" id="ARBA00022676"/>
    </source>
</evidence>
<protein>
    <recommendedName>
        <fullName evidence="1">D-inositol 3-phosphate glycosyltransferase</fullName>
    </recommendedName>
</protein>
<dbReference type="SUPFAM" id="SSF53756">
    <property type="entry name" value="UDP-Glycosyltransferase/glycogen phosphorylase"/>
    <property type="match status" value="1"/>
</dbReference>
<feature type="domain" description="Glycosyl transferase family 1" evidence="4">
    <location>
        <begin position="224"/>
        <end position="403"/>
    </location>
</feature>
<proteinExistence type="predicted"/>